<keyword evidence="2 7" id="KW-0378">Hydrolase</keyword>
<feature type="domain" description="Helicase ATP-binding" evidence="8">
    <location>
        <begin position="94"/>
        <end position="263"/>
    </location>
</feature>
<dbReference type="PROSITE" id="PS51194">
    <property type="entry name" value="HELICASE_CTER"/>
    <property type="match status" value="1"/>
</dbReference>
<dbReference type="CDD" id="cd18787">
    <property type="entry name" value="SF2_C_DEAD"/>
    <property type="match status" value="1"/>
</dbReference>
<evidence type="ECO:0000256" key="3">
    <source>
        <dbReference type="ARBA" id="ARBA00022806"/>
    </source>
</evidence>
<evidence type="ECO:0000313" key="11">
    <source>
        <dbReference type="EMBL" id="PIP24201.1"/>
    </source>
</evidence>
<dbReference type="InterPro" id="IPR011545">
    <property type="entry name" value="DEAD/DEAH_box_helicase_dom"/>
</dbReference>
<dbReference type="Proteomes" id="UP000229952">
    <property type="component" value="Unassembled WGS sequence"/>
</dbReference>
<dbReference type="CDD" id="cd00268">
    <property type="entry name" value="DEADc"/>
    <property type="match status" value="1"/>
</dbReference>
<feature type="short sequence motif" description="Q motif" evidence="6">
    <location>
        <begin position="63"/>
        <end position="91"/>
    </location>
</feature>
<dbReference type="EMBL" id="PCRQ01000053">
    <property type="protein sequence ID" value="PIP24201.1"/>
    <property type="molecule type" value="Genomic_DNA"/>
</dbReference>
<dbReference type="GO" id="GO:0005829">
    <property type="term" value="C:cytosol"/>
    <property type="evidence" value="ECO:0007669"/>
    <property type="project" value="TreeGrafter"/>
</dbReference>
<name>A0A2G9Z0F5_9BACT</name>
<dbReference type="InterPro" id="IPR000629">
    <property type="entry name" value="RNA-helicase_DEAD-box_CS"/>
</dbReference>
<keyword evidence="4 7" id="KW-0067">ATP-binding</keyword>
<dbReference type="InterPro" id="IPR001650">
    <property type="entry name" value="Helicase_C-like"/>
</dbReference>
<dbReference type="SUPFAM" id="SSF52540">
    <property type="entry name" value="P-loop containing nucleoside triphosphate hydrolases"/>
    <property type="match status" value="2"/>
</dbReference>
<gene>
    <name evidence="11" type="ORF">COX35_01935</name>
</gene>
<evidence type="ECO:0000256" key="1">
    <source>
        <dbReference type="ARBA" id="ARBA00022741"/>
    </source>
</evidence>
<dbReference type="AlphaFoldDB" id="A0A2G9Z0F5"/>
<dbReference type="SMART" id="SM00490">
    <property type="entry name" value="HELICc"/>
    <property type="match status" value="1"/>
</dbReference>
<keyword evidence="3 7" id="KW-0347">Helicase</keyword>
<evidence type="ECO:0000256" key="4">
    <source>
        <dbReference type="ARBA" id="ARBA00022840"/>
    </source>
</evidence>
<dbReference type="Gene3D" id="3.40.50.300">
    <property type="entry name" value="P-loop containing nucleotide triphosphate hydrolases"/>
    <property type="match status" value="2"/>
</dbReference>
<dbReference type="InterPro" id="IPR014001">
    <property type="entry name" value="Helicase_ATP-bd"/>
</dbReference>
<dbReference type="GO" id="GO:0003724">
    <property type="term" value="F:RNA helicase activity"/>
    <property type="evidence" value="ECO:0007669"/>
    <property type="project" value="InterPro"/>
</dbReference>
<reference evidence="11 12" key="1">
    <citation type="submission" date="2017-09" db="EMBL/GenBank/DDBJ databases">
        <title>Depth-based differentiation of microbial function through sediment-hosted aquifers and enrichment of novel symbionts in the deep terrestrial subsurface.</title>
        <authorList>
            <person name="Probst A.J."/>
            <person name="Ladd B."/>
            <person name="Jarett J.K."/>
            <person name="Geller-Mcgrath D.E."/>
            <person name="Sieber C.M."/>
            <person name="Emerson J.B."/>
            <person name="Anantharaman K."/>
            <person name="Thomas B.C."/>
            <person name="Malmstrom R."/>
            <person name="Stieglmeier M."/>
            <person name="Klingl A."/>
            <person name="Woyke T."/>
            <person name="Ryan C.M."/>
            <person name="Banfield J.F."/>
        </authorList>
    </citation>
    <scope>NUCLEOTIDE SEQUENCE [LARGE SCALE GENOMIC DNA]</scope>
    <source>
        <strain evidence="11">CG23_combo_of_CG06-09_8_20_14_all_37_18</strain>
    </source>
</reference>
<proteinExistence type="inferred from homology"/>
<dbReference type="PANTHER" id="PTHR47959:SF13">
    <property type="entry name" value="ATP-DEPENDENT RNA HELICASE RHLE"/>
    <property type="match status" value="1"/>
</dbReference>
<keyword evidence="1 7" id="KW-0547">Nucleotide-binding</keyword>
<evidence type="ECO:0000256" key="7">
    <source>
        <dbReference type="RuleBase" id="RU000492"/>
    </source>
</evidence>
<evidence type="ECO:0000256" key="6">
    <source>
        <dbReference type="PROSITE-ProRule" id="PRU00552"/>
    </source>
</evidence>
<dbReference type="PROSITE" id="PS00039">
    <property type="entry name" value="DEAD_ATP_HELICASE"/>
    <property type="match status" value="1"/>
</dbReference>
<dbReference type="InterPro" id="IPR050079">
    <property type="entry name" value="DEAD_box_RNA_helicase"/>
</dbReference>
<accession>A0A2G9Z0F5</accession>
<feature type="domain" description="Helicase C-terminal" evidence="9">
    <location>
        <begin position="273"/>
        <end position="405"/>
    </location>
</feature>
<evidence type="ECO:0000313" key="12">
    <source>
        <dbReference type="Proteomes" id="UP000229952"/>
    </source>
</evidence>
<dbReference type="PANTHER" id="PTHR47959">
    <property type="entry name" value="ATP-DEPENDENT RNA HELICASE RHLE-RELATED"/>
    <property type="match status" value="1"/>
</dbReference>
<evidence type="ECO:0000259" key="8">
    <source>
        <dbReference type="PROSITE" id="PS51192"/>
    </source>
</evidence>
<dbReference type="Pfam" id="PF00271">
    <property type="entry name" value="Helicase_C"/>
    <property type="match status" value="1"/>
</dbReference>
<dbReference type="InterPro" id="IPR014014">
    <property type="entry name" value="RNA_helicase_DEAD_Q_motif"/>
</dbReference>
<dbReference type="PROSITE" id="PS51195">
    <property type="entry name" value="Q_MOTIF"/>
    <property type="match status" value="1"/>
</dbReference>
<feature type="domain" description="DEAD-box RNA helicase Q" evidence="10">
    <location>
        <begin position="63"/>
        <end position="91"/>
    </location>
</feature>
<dbReference type="GO" id="GO:0003676">
    <property type="term" value="F:nucleic acid binding"/>
    <property type="evidence" value="ECO:0007669"/>
    <property type="project" value="InterPro"/>
</dbReference>
<dbReference type="PROSITE" id="PS51192">
    <property type="entry name" value="HELICASE_ATP_BIND_1"/>
    <property type="match status" value="1"/>
</dbReference>
<comment type="caution">
    <text evidence="11">The sequence shown here is derived from an EMBL/GenBank/DDBJ whole genome shotgun (WGS) entry which is preliminary data.</text>
</comment>
<organism evidence="11 12">
    <name type="scientific">Candidatus Nealsonbacteria bacterium CG23_combo_of_CG06-09_8_20_14_all_37_18</name>
    <dbReference type="NCBI Taxonomy" id="1974720"/>
    <lineage>
        <taxon>Bacteria</taxon>
        <taxon>Candidatus Nealsoniibacteriota</taxon>
    </lineage>
</organism>
<dbReference type="InterPro" id="IPR027417">
    <property type="entry name" value="P-loop_NTPase"/>
</dbReference>
<comment type="similarity">
    <text evidence="5 7">Belongs to the DEAD box helicase family.</text>
</comment>
<sequence>MHTRSFNNRGPKKYLFQSHYKNAGSLRLGRRRLGGRPGERIDPAKFINKAIMAEGDEYFMPEHKFQDFKIDQRLIRAIANKGYKIPTPIQDQIISHIIERFDVVGIADTGTGKTAAFLLPLINKILQNSRQQILIVAPTRELAIQIDQEFKFFARGMRIFSVCCVGGASIGRQISELRYNYNLIIGTPGRLKDLIRRRMINLSKFNTVVLDEADRMLDMGFINDTRFIMNGMPKERQTLFFAATLSNEIERIIKEFTKNPVRISVKTRDTSKNVEQDIIKIEQGKTKLDILNNLLNKKEFNKVLIFGRTKHGVEKLSKTLLRNGFSVESIHGNKNNSQRQRALGMFKDNRVQILVATDVAARGLDIADVSHVINYDIPATYDDYIHRIGRTGRWNKRGIALTFIE</sequence>
<evidence type="ECO:0000259" key="10">
    <source>
        <dbReference type="PROSITE" id="PS51195"/>
    </source>
</evidence>
<dbReference type="SMART" id="SM00487">
    <property type="entry name" value="DEXDc"/>
    <property type="match status" value="1"/>
</dbReference>
<dbReference type="InterPro" id="IPR044742">
    <property type="entry name" value="DEAD/DEAH_RhlB"/>
</dbReference>
<dbReference type="Pfam" id="PF00270">
    <property type="entry name" value="DEAD"/>
    <property type="match status" value="1"/>
</dbReference>
<protein>
    <submittedName>
        <fullName evidence="11">RNA helicase</fullName>
    </submittedName>
</protein>
<evidence type="ECO:0000256" key="2">
    <source>
        <dbReference type="ARBA" id="ARBA00022801"/>
    </source>
</evidence>
<dbReference type="GO" id="GO:0016787">
    <property type="term" value="F:hydrolase activity"/>
    <property type="evidence" value="ECO:0007669"/>
    <property type="project" value="UniProtKB-KW"/>
</dbReference>
<evidence type="ECO:0000256" key="5">
    <source>
        <dbReference type="ARBA" id="ARBA00038437"/>
    </source>
</evidence>
<dbReference type="GO" id="GO:0005524">
    <property type="term" value="F:ATP binding"/>
    <property type="evidence" value="ECO:0007669"/>
    <property type="project" value="UniProtKB-KW"/>
</dbReference>
<evidence type="ECO:0000259" key="9">
    <source>
        <dbReference type="PROSITE" id="PS51194"/>
    </source>
</evidence>